<dbReference type="Proteomes" id="UP001286456">
    <property type="component" value="Unassembled WGS sequence"/>
</dbReference>
<evidence type="ECO:0000313" key="2">
    <source>
        <dbReference type="EMBL" id="KAK3323830.1"/>
    </source>
</evidence>
<dbReference type="AlphaFoldDB" id="A0AAE0IEU4"/>
<proteinExistence type="predicted"/>
<organism evidence="2 3">
    <name type="scientific">Cercophora scortea</name>
    <dbReference type="NCBI Taxonomy" id="314031"/>
    <lineage>
        <taxon>Eukaryota</taxon>
        <taxon>Fungi</taxon>
        <taxon>Dikarya</taxon>
        <taxon>Ascomycota</taxon>
        <taxon>Pezizomycotina</taxon>
        <taxon>Sordariomycetes</taxon>
        <taxon>Sordariomycetidae</taxon>
        <taxon>Sordariales</taxon>
        <taxon>Lasiosphaeriaceae</taxon>
        <taxon>Cercophora</taxon>
    </lineage>
</organism>
<evidence type="ECO:0000256" key="1">
    <source>
        <dbReference type="SAM" id="MobiDB-lite"/>
    </source>
</evidence>
<feature type="compositionally biased region" description="Basic and acidic residues" evidence="1">
    <location>
        <begin position="1"/>
        <end position="18"/>
    </location>
</feature>
<reference evidence="2" key="2">
    <citation type="submission" date="2023-06" db="EMBL/GenBank/DDBJ databases">
        <authorList>
            <consortium name="Lawrence Berkeley National Laboratory"/>
            <person name="Haridas S."/>
            <person name="Hensen N."/>
            <person name="Bonometti L."/>
            <person name="Westerberg I."/>
            <person name="Brannstrom I.O."/>
            <person name="Guillou S."/>
            <person name="Cros-Aarteil S."/>
            <person name="Calhoun S."/>
            <person name="Kuo A."/>
            <person name="Mondo S."/>
            <person name="Pangilinan J."/>
            <person name="Riley R."/>
            <person name="Labutti K."/>
            <person name="Andreopoulos B."/>
            <person name="Lipzen A."/>
            <person name="Chen C."/>
            <person name="Yanf M."/>
            <person name="Daum C."/>
            <person name="Ng V."/>
            <person name="Clum A."/>
            <person name="Steindorff A."/>
            <person name="Ohm R."/>
            <person name="Martin F."/>
            <person name="Silar P."/>
            <person name="Natvig D."/>
            <person name="Lalanne C."/>
            <person name="Gautier V."/>
            <person name="Ament-Velasquez S.L."/>
            <person name="Kruys A."/>
            <person name="Hutchinson M.I."/>
            <person name="Powell A.J."/>
            <person name="Barry K."/>
            <person name="Miller A.N."/>
            <person name="Grigoriev I.V."/>
            <person name="Debuchy R."/>
            <person name="Gladieux P."/>
            <person name="Thoren M.H."/>
            <person name="Johannesson H."/>
        </authorList>
    </citation>
    <scope>NUCLEOTIDE SEQUENCE</scope>
    <source>
        <strain evidence="2">SMH4131-1</strain>
    </source>
</reference>
<name>A0AAE0IEU4_9PEZI</name>
<accession>A0AAE0IEU4</accession>
<protein>
    <submittedName>
        <fullName evidence="2">Uncharacterized protein</fullName>
    </submittedName>
</protein>
<feature type="region of interest" description="Disordered" evidence="1">
    <location>
        <begin position="1"/>
        <end position="23"/>
    </location>
</feature>
<reference evidence="2" key="1">
    <citation type="journal article" date="2023" name="Mol. Phylogenet. Evol.">
        <title>Genome-scale phylogeny and comparative genomics of the fungal order Sordariales.</title>
        <authorList>
            <person name="Hensen N."/>
            <person name="Bonometti L."/>
            <person name="Westerberg I."/>
            <person name="Brannstrom I.O."/>
            <person name="Guillou S."/>
            <person name="Cros-Aarteil S."/>
            <person name="Calhoun S."/>
            <person name="Haridas S."/>
            <person name="Kuo A."/>
            <person name="Mondo S."/>
            <person name="Pangilinan J."/>
            <person name="Riley R."/>
            <person name="LaButti K."/>
            <person name="Andreopoulos B."/>
            <person name="Lipzen A."/>
            <person name="Chen C."/>
            <person name="Yan M."/>
            <person name="Daum C."/>
            <person name="Ng V."/>
            <person name="Clum A."/>
            <person name="Steindorff A."/>
            <person name="Ohm R.A."/>
            <person name="Martin F."/>
            <person name="Silar P."/>
            <person name="Natvig D.O."/>
            <person name="Lalanne C."/>
            <person name="Gautier V."/>
            <person name="Ament-Velasquez S.L."/>
            <person name="Kruys A."/>
            <person name="Hutchinson M.I."/>
            <person name="Powell A.J."/>
            <person name="Barry K."/>
            <person name="Miller A.N."/>
            <person name="Grigoriev I.V."/>
            <person name="Debuchy R."/>
            <person name="Gladieux P."/>
            <person name="Hiltunen Thoren M."/>
            <person name="Johannesson H."/>
        </authorList>
    </citation>
    <scope>NUCLEOTIDE SEQUENCE</scope>
    <source>
        <strain evidence="2">SMH4131-1</strain>
    </source>
</reference>
<dbReference type="EMBL" id="JAUEPO010000004">
    <property type="protein sequence ID" value="KAK3323830.1"/>
    <property type="molecule type" value="Genomic_DNA"/>
</dbReference>
<evidence type="ECO:0000313" key="3">
    <source>
        <dbReference type="Proteomes" id="UP001286456"/>
    </source>
</evidence>
<gene>
    <name evidence="2" type="ORF">B0T19DRAFT_443297</name>
</gene>
<keyword evidence="3" id="KW-1185">Reference proteome</keyword>
<comment type="caution">
    <text evidence="2">The sequence shown here is derived from an EMBL/GenBank/DDBJ whole genome shotgun (WGS) entry which is preliminary data.</text>
</comment>
<sequence length="406" mass="46262">MAQHDRDAADSRPSRDSPEVTPATFDIFPRFPAELQQMVFKEAVHEPMVQSFIVLPGHIGDRISEHKDVPSQTLRLTTLEWFAKHVGRVSVNETLPAPSGYHARQWSSAASVAARKIAKFELGKTGKTMQQPDGTSVVINTAADVVYLKFVDFDDTDGVVHSRAELHRKPHSTSVHDDWEPFRLKGRLDVLDQDTLPLLPLLTGAEEREAFAGIRRVALELNYSLADFERRLEAVNWAGRDRSLPRGFNNAGFANVLGAMPDLETVYFVIRDQRLVERLDAYGDKRRWRYRLPGTQVVSIDDCEDERHCYETFTCPGGRLTELCAPMIFLGAMDGIITKIRHWYHYGAQIKGDEELARRQKVQYKLMRWHSDIDVKTLLTQKSPQGRDRYLAPVCKGLYSDRELSQ</sequence>